<dbReference type="KEGG" id="pbu:L21SP3_01681"/>
<dbReference type="GO" id="GO:0016788">
    <property type="term" value="F:hydrolase activity, acting on ester bonds"/>
    <property type="evidence" value="ECO:0007669"/>
    <property type="project" value="UniProtKB-ARBA"/>
</dbReference>
<name>A0A1Q2HR17_9BACT</name>
<organism evidence="1 2">
    <name type="scientific">Sedimentisphaera cyanobacteriorum</name>
    <dbReference type="NCBI Taxonomy" id="1940790"/>
    <lineage>
        <taxon>Bacteria</taxon>
        <taxon>Pseudomonadati</taxon>
        <taxon>Planctomycetota</taxon>
        <taxon>Phycisphaerae</taxon>
        <taxon>Sedimentisphaerales</taxon>
        <taxon>Sedimentisphaeraceae</taxon>
        <taxon>Sedimentisphaera</taxon>
    </lineage>
</organism>
<dbReference type="AlphaFoldDB" id="A0A1Q2HR17"/>
<accession>A0A1Q2HR17</accession>
<dbReference type="InterPro" id="IPR036514">
    <property type="entry name" value="SGNH_hydro_sf"/>
</dbReference>
<dbReference type="STRING" id="1940790.L21SP3_01681"/>
<dbReference type="EMBL" id="CP019633">
    <property type="protein sequence ID" value="AQQ09862.1"/>
    <property type="molecule type" value="Genomic_DNA"/>
</dbReference>
<protein>
    <recommendedName>
        <fullName evidence="3">SGNH hydrolase-type esterase domain-containing protein</fullName>
    </recommendedName>
</protein>
<dbReference type="SUPFAM" id="SSF52266">
    <property type="entry name" value="SGNH hydrolase"/>
    <property type="match status" value="1"/>
</dbReference>
<evidence type="ECO:0000313" key="2">
    <source>
        <dbReference type="Proteomes" id="UP000188273"/>
    </source>
</evidence>
<dbReference type="OrthoDB" id="1080860at2"/>
<evidence type="ECO:0008006" key="3">
    <source>
        <dbReference type="Google" id="ProtNLM"/>
    </source>
</evidence>
<evidence type="ECO:0000313" key="1">
    <source>
        <dbReference type="EMBL" id="AQQ09862.1"/>
    </source>
</evidence>
<dbReference type="Proteomes" id="UP000188273">
    <property type="component" value="Chromosome"/>
</dbReference>
<dbReference type="Gene3D" id="3.40.50.1110">
    <property type="entry name" value="SGNH hydrolase"/>
    <property type="match status" value="1"/>
</dbReference>
<reference evidence="2" key="1">
    <citation type="submission" date="2017-02" db="EMBL/GenBank/DDBJ databases">
        <title>Comparative genomics and description of representatives of a novel lineage of planctomycetes thriving in anoxic sediments.</title>
        <authorList>
            <person name="Spring S."/>
            <person name="Bunk B."/>
            <person name="Sproer C."/>
            <person name="Klenk H.-P."/>
        </authorList>
    </citation>
    <scope>NUCLEOTIDE SEQUENCE [LARGE SCALE GENOMIC DNA]</scope>
    <source>
        <strain evidence="2">L21-RPul-D3</strain>
    </source>
</reference>
<dbReference type="RefSeq" id="WP_077540563.1">
    <property type="nucleotide sequence ID" value="NZ_CP019633.1"/>
</dbReference>
<proteinExistence type="predicted"/>
<sequence length="282" mass="30907">MRNTKLLKKALLLVVATGLIGLIICAVYIHKDTSLDSLSEIPARATSSGLSGQLKIGVIGDSWVARQKLDYAIESTVAESGFETVVLSSGHPGAKSRQIYRNLFLESGNKNSSNALFMDDDLDYLVVVAGVNDSAGHIGKAFYSHHMLLIVQAALARGIKPVIVEVPEYGIEDTPSVGLLSWVKRSIYLWLFDGGKVDVIREYRKALQEELQASGIDDKVFLVRFSSIANDYNASKDLYANSSHLNHDGYSKLGKLIADSITEWHNKAMHSDGNSAALHFRR</sequence>
<keyword evidence="2" id="KW-1185">Reference proteome</keyword>
<gene>
    <name evidence="1" type="ORF">L21SP3_01681</name>
</gene>